<evidence type="ECO:0000259" key="5">
    <source>
        <dbReference type="Pfam" id="PF03446"/>
    </source>
</evidence>
<sequence length="291" mass="30772">MAIESVAFIGLGAMGWHMAAHLPKAFSDVRVWNRTFSKAEQHAQLFSTTATSLEHAVQADVIFSCLPTSQQVEDIIAQAPPKAGSIWVDCTSGEPQSAQKLAQSLKARQVAYLDAPVSGQTIGAEKGTLTVMVGGDAEALAIASVAIQPFAGMIEYVGQSGAGFAVKAVNNILMAVNLWSLAEGMCNLKAQAVDLNAALKCINASSGQSGISHNIFAQRVLSQEFPLTFALNLLAKDAKIATDLASDSNTVMPVLQLTQQLLRSASNSLPQPSDFSSAVKLLEQWNQTQLS</sequence>
<proteinExistence type="inferred from homology"/>
<dbReference type="GO" id="GO:0016054">
    <property type="term" value="P:organic acid catabolic process"/>
    <property type="evidence" value="ECO:0007669"/>
    <property type="project" value="UniProtKB-ARBA"/>
</dbReference>
<dbReference type="Pfam" id="PF03446">
    <property type="entry name" value="NAD_binding_2"/>
    <property type="match status" value="1"/>
</dbReference>
<dbReference type="Pfam" id="PF14833">
    <property type="entry name" value="NAD_binding_11"/>
    <property type="match status" value="1"/>
</dbReference>
<feature type="active site" evidence="4">
    <location>
        <position position="167"/>
    </location>
</feature>
<dbReference type="GO" id="GO:0051287">
    <property type="term" value="F:NAD binding"/>
    <property type="evidence" value="ECO:0007669"/>
    <property type="project" value="InterPro"/>
</dbReference>
<dbReference type="InterPro" id="IPR015815">
    <property type="entry name" value="HIBADH-related"/>
</dbReference>
<dbReference type="Gene3D" id="3.40.50.720">
    <property type="entry name" value="NAD(P)-binding Rossmann-like Domain"/>
    <property type="match status" value="1"/>
</dbReference>
<evidence type="ECO:0000256" key="3">
    <source>
        <dbReference type="ARBA" id="ARBA00023027"/>
    </source>
</evidence>
<dbReference type="InterPro" id="IPR008927">
    <property type="entry name" value="6-PGluconate_DH-like_C_sf"/>
</dbReference>
<evidence type="ECO:0000259" key="6">
    <source>
        <dbReference type="Pfam" id="PF14833"/>
    </source>
</evidence>
<keyword evidence="2" id="KW-0560">Oxidoreductase</keyword>
<evidence type="ECO:0000256" key="4">
    <source>
        <dbReference type="PIRSR" id="PIRSR000103-1"/>
    </source>
</evidence>
<dbReference type="PANTHER" id="PTHR43060">
    <property type="entry name" value="3-HYDROXYISOBUTYRATE DEHYDROGENASE-LIKE 1, MITOCHONDRIAL-RELATED"/>
    <property type="match status" value="1"/>
</dbReference>
<dbReference type="SUPFAM" id="SSF51735">
    <property type="entry name" value="NAD(P)-binding Rossmann-fold domains"/>
    <property type="match status" value="1"/>
</dbReference>
<dbReference type="SUPFAM" id="SSF48179">
    <property type="entry name" value="6-phosphogluconate dehydrogenase C-terminal domain-like"/>
    <property type="match status" value="1"/>
</dbReference>
<feature type="domain" description="6-phosphogluconate dehydrogenase NADP-binding" evidence="5">
    <location>
        <begin position="6"/>
        <end position="158"/>
    </location>
</feature>
<feature type="domain" description="3-hydroxyisobutyrate dehydrogenase-like NAD-binding" evidence="6">
    <location>
        <begin position="161"/>
        <end position="282"/>
    </location>
</feature>
<dbReference type="Gene3D" id="1.10.1040.10">
    <property type="entry name" value="N-(1-d-carboxylethyl)-l-norvaline Dehydrogenase, domain 2"/>
    <property type="match status" value="1"/>
</dbReference>
<gene>
    <name evidence="7" type="ORF">CAP51_05210</name>
</gene>
<organism evidence="7 8">
    <name type="scientific">Acinetobacter populi</name>
    <dbReference type="NCBI Taxonomy" id="1582270"/>
    <lineage>
        <taxon>Bacteria</taxon>
        <taxon>Pseudomonadati</taxon>
        <taxon>Pseudomonadota</taxon>
        <taxon>Gammaproteobacteria</taxon>
        <taxon>Moraxellales</taxon>
        <taxon>Moraxellaceae</taxon>
        <taxon>Acinetobacter</taxon>
    </lineage>
</organism>
<evidence type="ECO:0000313" key="7">
    <source>
        <dbReference type="EMBL" id="OUY09004.1"/>
    </source>
</evidence>
<dbReference type="InterPro" id="IPR036291">
    <property type="entry name" value="NAD(P)-bd_dom_sf"/>
</dbReference>
<dbReference type="InterPro" id="IPR006115">
    <property type="entry name" value="6PGDH_NADP-bd"/>
</dbReference>
<name>A0A1Z9Z3G8_9GAMM</name>
<comment type="similarity">
    <text evidence="1">Belongs to the HIBADH-related family.</text>
</comment>
<dbReference type="InterPro" id="IPR029154">
    <property type="entry name" value="HIBADH-like_NADP-bd"/>
</dbReference>
<keyword evidence="3" id="KW-0520">NAD</keyword>
<dbReference type="OrthoDB" id="9786703at2"/>
<dbReference type="GO" id="GO:0016491">
    <property type="term" value="F:oxidoreductase activity"/>
    <property type="evidence" value="ECO:0007669"/>
    <property type="project" value="UniProtKB-KW"/>
</dbReference>
<dbReference type="PROSITE" id="PS00895">
    <property type="entry name" value="3_HYDROXYISOBUT_DH"/>
    <property type="match status" value="1"/>
</dbReference>
<dbReference type="EMBL" id="NEXX01000001">
    <property type="protein sequence ID" value="OUY09004.1"/>
    <property type="molecule type" value="Genomic_DNA"/>
</dbReference>
<dbReference type="PANTHER" id="PTHR43060:SF15">
    <property type="entry name" value="3-HYDROXYISOBUTYRATE DEHYDROGENASE-LIKE 1, MITOCHONDRIAL-RELATED"/>
    <property type="match status" value="1"/>
</dbReference>
<evidence type="ECO:0000256" key="1">
    <source>
        <dbReference type="ARBA" id="ARBA00009080"/>
    </source>
</evidence>
<reference evidence="7 8" key="1">
    <citation type="submission" date="2017-05" db="EMBL/GenBank/DDBJ databases">
        <title>Acinetobacter populi ANC 5415 (= PBJ7), whole genome shotgun sequencing project.</title>
        <authorList>
            <person name="Nemec A."/>
            <person name="Radolfova-Krizova L."/>
        </authorList>
    </citation>
    <scope>NUCLEOTIDE SEQUENCE [LARGE SCALE GENOMIC DNA]</scope>
    <source>
        <strain evidence="7 8">PBJ7</strain>
    </source>
</reference>
<protein>
    <submittedName>
        <fullName evidence="7">3-hydroxyisobutyrate dehydrogenase</fullName>
    </submittedName>
</protein>
<dbReference type="PIRSF" id="PIRSF000103">
    <property type="entry name" value="HIBADH"/>
    <property type="match status" value="1"/>
</dbReference>
<dbReference type="InterPro" id="IPR002204">
    <property type="entry name" value="3-OH-isobutyrate_DH-rel_CS"/>
</dbReference>
<dbReference type="InterPro" id="IPR013328">
    <property type="entry name" value="6PGD_dom2"/>
</dbReference>
<evidence type="ECO:0000256" key="2">
    <source>
        <dbReference type="ARBA" id="ARBA00023002"/>
    </source>
</evidence>
<comment type="caution">
    <text evidence="7">The sequence shown here is derived from an EMBL/GenBank/DDBJ whole genome shotgun (WGS) entry which is preliminary data.</text>
</comment>
<dbReference type="RefSeq" id="WP_087619660.1">
    <property type="nucleotide sequence ID" value="NZ_JAKVJF010000020.1"/>
</dbReference>
<dbReference type="GO" id="GO:0050661">
    <property type="term" value="F:NADP binding"/>
    <property type="evidence" value="ECO:0007669"/>
    <property type="project" value="InterPro"/>
</dbReference>
<keyword evidence="8" id="KW-1185">Reference proteome</keyword>
<evidence type="ECO:0000313" key="8">
    <source>
        <dbReference type="Proteomes" id="UP000196536"/>
    </source>
</evidence>
<dbReference type="Proteomes" id="UP000196536">
    <property type="component" value="Unassembled WGS sequence"/>
</dbReference>
<accession>A0A1Z9Z3G8</accession>
<dbReference type="AlphaFoldDB" id="A0A1Z9Z3G8"/>